<dbReference type="PANTHER" id="PTHR43428:SF1">
    <property type="entry name" value="ARSENATE REDUCTASE"/>
    <property type="match status" value="1"/>
</dbReference>
<dbReference type="Proteomes" id="UP000567922">
    <property type="component" value="Unassembled WGS sequence"/>
</dbReference>
<gene>
    <name evidence="3" type="ORF">FHU29_001727</name>
</gene>
<dbReference type="EMBL" id="JACHWS010000001">
    <property type="protein sequence ID" value="MBB3037293.1"/>
    <property type="molecule type" value="Genomic_DNA"/>
</dbReference>
<protein>
    <submittedName>
        <fullName evidence="3">Protein-tyrosine-phosphatase/DNA-binding transcriptional ArsR family regulator</fullName>
    </submittedName>
</protein>
<dbReference type="AlphaFoldDB" id="A0A839RMP5"/>
<proteinExistence type="predicted"/>
<dbReference type="InterPro" id="IPR023485">
    <property type="entry name" value="Ptyr_pPase"/>
</dbReference>
<dbReference type="InterPro" id="IPR011991">
    <property type="entry name" value="ArsR-like_HTH"/>
</dbReference>
<name>A0A839RMP5_9ACTN</name>
<dbReference type="CDD" id="cd00090">
    <property type="entry name" value="HTH_ARSR"/>
    <property type="match status" value="1"/>
</dbReference>
<organism evidence="3 4">
    <name type="scientific">Hoyosella altamirensis</name>
    <dbReference type="NCBI Taxonomy" id="616997"/>
    <lineage>
        <taxon>Bacteria</taxon>
        <taxon>Bacillati</taxon>
        <taxon>Actinomycetota</taxon>
        <taxon>Actinomycetes</taxon>
        <taxon>Mycobacteriales</taxon>
        <taxon>Hoyosellaceae</taxon>
        <taxon>Hoyosella</taxon>
    </lineage>
</organism>
<dbReference type="Gene3D" id="1.10.10.10">
    <property type="entry name" value="Winged helix-like DNA-binding domain superfamily/Winged helix DNA-binding domain"/>
    <property type="match status" value="1"/>
</dbReference>
<dbReference type="RefSeq" id="WP_064438875.1">
    <property type="nucleotide sequence ID" value="NZ_BDDI01000002.1"/>
</dbReference>
<evidence type="ECO:0000256" key="1">
    <source>
        <dbReference type="ARBA" id="ARBA00022849"/>
    </source>
</evidence>
<dbReference type="SMART" id="SM00226">
    <property type="entry name" value="LMWPc"/>
    <property type="match status" value="1"/>
</dbReference>
<dbReference type="GO" id="GO:0003700">
    <property type="term" value="F:DNA-binding transcription factor activity"/>
    <property type="evidence" value="ECO:0007669"/>
    <property type="project" value="InterPro"/>
</dbReference>
<comment type="caution">
    <text evidence="3">The sequence shown here is derived from an EMBL/GenBank/DDBJ whole genome shotgun (WGS) entry which is preliminary data.</text>
</comment>
<dbReference type="SUPFAM" id="SSF46785">
    <property type="entry name" value="Winged helix' DNA-binding domain"/>
    <property type="match status" value="1"/>
</dbReference>
<dbReference type="Pfam" id="PF01451">
    <property type="entry name" value="LMWPc"/>
    <property type="match status" value="1"/>
</dbReference>
<dbReference type="Pfam" id="PF01022">
    <property type="entry name" value="HTH_5"/>
    <property type="match status" value="1"/>
</dbReference>
<accession>A0A839RMP5</accession>
<dbReference type="PANTHER" id="PTHR43428">
    <property type="entry name" value="ARSENATE REDUCTASE"/>
    <property type="match status" value="1"/>
</dbReference>
<dbReference type="Gene3D" id="3.40.50.2300">
    <property type="match status" value="1"/>
</dbReference>
<dbReference type="InterPro" id="IPR036388">
    <property type="entry name" value="WH-like_DNA-bd_sf"/>
</dbReference>
<keyword evidence="4" id="KW-1185">Reference proteome</keyword>
<dbReference type="GO" id="GO:0003677">
    <property type="term" value="F:DNA binding"/>
    <property type="evidence" value="ECO:0007669"/>
    <property type="project" value="UniProtKB-KW"/>
</dbReference>
<evidence type="ECO:0000313" key="3">
    <source>
        <dbReference type="EMBL" id="MBB3037293.1"/>
    </source>
</evidence>
<dbReference type="OrthoDB" id="9784339at2"/>
<dbReference type="SUPFAM" id="SSF52788">
    <property type="entry name" value="Phosphotyrosine protein phosphatases I"/>
    <property type="match status" value="1"/>
</dbReference>
<sequence length="229" mass="25240">MLTDLTPSARAAIHAALGDAARVELVDLVAEGDRSPSELQTALEMKSNLLAHHLGVLERANIVRKRRSEADRRRTYWTLVPGTLEALLPRTVRTVPRVVFVCTHNSARSQLATALWSQNSTVPATSAGTDPARTIHPRALTAARRHALPLTPMTPRRLDEVRAPGDVLIAVCDNAHEQLSPNEQRLHWSVPDPARDDTDEAFDQAVDELSRRIARVAPTFQQPTDPSTK</sequence>
<dbReference type="InterPro" id="IPR036196">
    <property type="entry name" value="Ptyr_pPase_sf"/>
</dbReference>
<dbReference type="InterPro" id="IPR036390">
    <property type="entry name" value="WH_DNA-bd_sf"/>
</dbReference>
<dbReference type="PROSITE" id="PS50987">
    <property type="entry name" value="HTH_ARSR_2"/>
    <property type="match status" value="1"/>
</dbReference>
<evidence type="ECO:0000259" key="2">
    <source>
        <dbReference type="PROSITE" id="PS50987"/>
    </source>
</evidence>
<dbReference type="InterPro" id="IPR001845">
    <property type="entry name" value="HTH_ArsR_DNA-bd_dom"/>
</dbReference>
<feature type="domain" description="HTH arsR-type" evidence="2">
    <location>
        <begin position="2"/>
        <end position="99"/>
    </location>
</feature>
<keyword evidence="1" id="KW-0059">Arsenical resistance</keyword>
<keyword evidence="3" id="KW-0238">DNA-binding</keyword>
<reference evidence="3 4" key="1">
    <citation type="submission" date="2020-08" db="EMBL/GenBank/DDBJ databases">
        <title>Sequencing the genomes of 1000 actinobacteria strains.</title>
        <authorList>
            <person name="Klenk H.-P."/>
        </authorList>
    </citation>
    <scope>NUCLEOTIDE SEQUENCE [LARGE SCALE GENOMIC DNA]</scope>
    <source>
        <strain evidence="3 4">DSM 45258</strain>
    </source>
</reference>
<dbReference type="GO" id="GO:0046685">
    <property type="term" value="P:response to arsenic-containing substance"/>
    <property type="evidence" value="ECO:0007669"/>
    <property type="project" value="UniProtKB-KW"/>
</dbReference>
<evidence type="ECO:0000313" key="4">
    <source>
        <dbReference type="Proteomes" id="UP000567922"/>
    </source>
</evidence>
<dbReference type="SMART" id="SM00418">
    <property type="entry name" value="HTH_ARSR"/>
    <property type="match status" value="1"/>
</dbReference>